<protein>
    <submittedName>
        <fullName evidence="1">Uncharacterized protein</fullName>
    </submittedName>
</protein>
<reference evidence="1 2" key="1">
    <citation type="submission" date="2019-08" db="EMBL/GenBank/DDBJ databases">
        <title>In-depth cultivation of the pig gut microbiome towards novel bacterial diversity and tailored functional studies.</title>
        <authorList>
            <person name="Wylensek D."/>
            <person name="Hitch T.C.A."/>
            <person name="Clavel T."/>
        </authorList>
    </citation>
    <scope>NUCLEOTIDE SEQUENCE [LARGE SCALE GENOMIC DNA]</scope>
    <source>
        <strain evidence="1 2">BBE-744-WT-12</strain>
    </source>
</reference>
<proteinExistence type="predicted"/>
<keyword evidence="2" id="KW-1185">Reference proteome</keyword>
<dbReference type="AlphaFoldDB" id="A0A844G8J0"/>
<gene>
    <name evidence="1" type="ORF">FYJ85_19435</name>
</gene>
<dbReference type="RefSeq" id="WP_154420365.1">
    <property type="nucleotide sequence ID" value="NZ_VUNS01000031.1"/>
</dbReference>
<evidence type="ECO:0000313" key="1">
    <source>
        <dbReference type="EMBL" id="MST99205.1"/>
    </source>
</evidence>
<organism evidence="1 2">
    <name type="scientific">Victivallis lenta</name>
    <dbReference type="NCBI Taxonomy" id="2606640"/>
    <lineage>
        <taxon>Bacteria</taxon>
        <taxon>Pseudomonadati</taxon>
        <taxon>Lentisphaerota</taxon>
        <taxon>Lentisphaeria</taxon>
        <taxon>Victivallales</taxon>
        <taxon>Victivallaceae</taxon>
        <taxon>Victivallis</taxon>
    </lineage>
</organism>
<sequence length="810" mass="90809">MYGDFQLRDLTFEISGKPFLNDSEEEMRRVARTLFRQWRRLAGRSGRISILLWIADGSEILEYTGNPADTFEWGYWQGIANPMPMPENPSPEAFHNYNFVPFRYREDAAPRTYGWLKRLIQVLREVGTTECGGKPIRIGAAFDNGPEFSVSDFKYRRHREIAQAHSIYPNSFVTCDSVLHADPKPYAGFPEGIPEGTGIGTFLGRQYAALARDFGFDYLWLSNGMGFGTETWGVTGALFDQHAFYPEKIPEASARMLKFWQELLAELPGAVLETRGSNFPAGVEIATDAAPLGFLYGTGVIAPPVNSPMAAIDFNTGLAIASWMSHIAELPGRDYAFRYYIHDPWFLNSPWLDRYGRNPWDLYPVMTVSRMNGAGEVEPPSRLALLTCDDSYGGMPEQVPDEVIPHVIEAFSSTPDRSGPLLWVYPFAEYSRMRDLPRTFNEDMFIAAAIQDGLPLNTVISTGNFRRVAAKHPEKLTGTIPVVPVTALLEEDIAELLFSFAGRGNFILVYGSGAGIPERLAERIGFRRAAPQRGAARAELFLPGDRTSFSDRLFLHEQFSGGPAVEEALSETRIAAQARFAGGTRLLAGRNGSILFVRSLLPVEEEYLPENPTVFRKRHLNCAPPDRMFPSARLIRWSLAEAGWELRAVPSAPRQMPPRLCIARRDDAFLFCGYTPDTTVPLEIRTPLGVPVPPEQELLLKSGAGIWHTAKAFRFEIRVFVRQEAEGVISGKTMYPLLPGMTPPIEVRNLHNAEVRCLVPPGSSGWEVRRGRTHLPFEWEETPYGRCLLVRDISEQVSFSWKNQRKGNEA</sequence>
<comment type="caution">
    <text evidence="1">The sequence shown here is derived from an EMBL/GenBank/DDBJ whole genome shotgun (WGS) entry which is preliminary data.</text>
</comment>
<accession>A0A844G8J0</accession>
<dbReference type="Proteomes" id="UP000435649">
    <property type="component" value="Unassembled WGS sequence"/>
</dbReference>
<evidence type="ECO:0000313" key="2">
    <source>
        <dbReference type="Proteomes" id="UP000435649"/>
    </source>
</evidence>
<name>A0A844G8J0_9BACT</name>
<dbReference type="EMBL" id="VUNS01000031">
    <property type="protein sequence ID" value="MST99205.1"/>
    <property type="molecule type" value="Genomic_DNA"/>
</dbReference>